<gene>
    <name evidence="2" type="ORF">IPA_01300</name>
</gene>
<proteinExistence type="predicted"/>
<protein>
    <submittedName>
        <fullName evidence="2">Nitroreductase</fullName>
    </submittedName>
</protein>
<dbReference type="EMBL" id="CP006868">
    <property type="protein sequence ID" value="UXD21203.1"/>
    <property type="molecule type" value="Genomic_DNA"/>
</dbReference>
<keyword evidence="3" id="KW-1185">Reference proteome</keyword>
<dbReference type="CDD" id="cd02142">
    <property type="entry name" value="McbC_SagB-like_oxidoreductase"/>
    <property type="match status" value="1"/>
</dbReference>
<reference evidence="2" key="1">
    <citation type="submission" date="2013-11" db="EMBL/GenBank/DDBJ databases">
        <title>Comparative genomics of Ignicoccus.</title>
        <authorList>
            <person name="Podar M."/>
        </authorList>
    </citation>
    <scope>NUCLEOTIDE SEQUENCE</scope>
    <source>
        <strain evidence="2">DSM 13166</strain>
    </source>
</reference>
<evidence type="ECO:0000313" key="3">
    <source>
        <dbReference type="Proteomes" id="UP001063698"/>
    </source>
</evidence>
<dbReference type="PANTHER" id="PTHR43745">
    <property type="entry name" value="NITROREDUCTASE MJ1384-RELATED"/>
    <property type="match status" value="1"/>
</dbReference>
<organism evidence="2 3">
    <name type="scientific">Ignicoccus pacificus DSM 13166</name>
    <dbReference type="NCBI Taxonomy" id="940294"/>
    <lineage>
        <taxon>Archaea</taxon>
        <taxon>Thermoproteota</taxon>
        <taxon>Thermoprotei</taxon>
        <taxon>Desulfurococcales</taxon>
        <taxon>Desulfurococcaceae</taxon>
        <taxon>Ignicoccus</taxon>
    </lineage>
</organism>
<dbReference type="NCBIfam" id="TIGR03605">
    <property type="entry name" value="antibiot_sagB"/>
    <property type="match status" value="1"/>
</dbReference>
<dbReference type="Gene3D" id="3.40.109.10">
    <property type="entry name" value="NADH Oxidase"/>
    <property type="match status" value="1"/>
</dbReference>
<feature type="domain" description="Nitroreductase" evidence="1">
    <location>
        <begin position="22"/>
        <end position="195"/>
    </location>
</feature>
<accession>A0A977K905</accession>
<dbReference type="InterPro" id="IPR020051">
    <property type="entry name" value="SagB-type_dehydrogenase"/>
</dbReference>
<dbReference type="Pfam" id="PF00881">
    <property type="entry name" value="Nitroreductase"/>
    <property type="match status" value="1"/>
</dbReference>
<dbReference type="PANTHER" id="PTHR43745:SF2">
    <property type="entry name" value="NITROREDUCTASE MJ1384-RELATED"/>
    <property type="match status" value="1"/>
</dbReference>
<evidence type="ECO:0000313" key="2">
    <source>
        <dbReference type="EMBL" id="UXD21203.1"/>
    </source>
</evidence>
<dbReference type="SUPFAM" id="SSF55469">
    <property type="entry name" value="FMN-dependent nitroreductase-like"/>
    <property type="match status" value="1"/>
</dbReference>
<name>A0A977K905_9CREN</name>
<dbReference type="InterPro" id="IPR000415">
    <property type="entry name" value="Nitroreductase-like"/>
</dbReference>
<dbReference type="InterPro" id="IPR052544">
    <property type="entry name" value="Bacteriocin_Proc_Enz"/>
</dbReference>
<evidence type="ECO:0000259" key="1">
    <source>
        <dbReference type="Pfam" id="PF00881"/>
    </source>
</evidence>
<dbReference type="GO" id="GO:0016491">
    <property type="term" value="F:oxidoreductase activity"/>
    <property type="evidence" value="ECO:0007669"/>
    <property type="project" value="InterPro"/>
</dbReference>
<dbReference type="KEGG" id="ipc:IPA_01300"/>
<dbReference type="AlphaFoldDB" id="A0A977K905"/>
<dbReference type="InterPro" id="IPR029479">
    <property type="entry name" value="Nitroreductase"/>
</dbReference>
<sequence length="197" mass="21977">MRCVALPPPVLRGKVSLEEAVMRRRSIRKYSARPLSIEEISQILWAAYGISDPMEGRHTAPSAGALYPIRIYLVLGEGPLEPGIYKYKPHRHELCLIKRGDPREELYEASLEQEWILDAPAVLVIAADFTVTTSVYGNRGIRYVWMEFGHVSENVYLQAAAMGLGTVAVGAFADEEVKRILGIEEEVGYLMPLGHPL</sequence>
<dbReference type="Proteomes" id="UP001063698">
    <property type="component" value="Chromosome"/>
</dbReference>